<dbReference type="PANTHER" id="PTHR42879:SF2">
    <property type="entry name" value="3-OXOACYL-[ACYL-CARRIER-PROTEIN] REDUCTASE FABG"/>
    <property type="match status" value="1"/>
</dbReference>
<dbReference type="InterPro" id="IPR050259">
    <property type="entry name" value="SDR"/>
</dbReference>
<sequence length="235" mass="25361">KVVFIAGDGDGHTVDLARSFAEAGAKIFVMATKYETIENSMNAVSELKGDALGMMGDPSDSAAILEAKKSLLPLWDRIDILVNNSRFGLNKEFTETTDDDWNQLVDRNLGSARLLSRLIGKEMLSNHGGKIIHIISGLSDRGLWGSTAFSATQGAIMQLTRSLALEWARSNIQVNAIGIGWVTDEGDDLINKYIPLKRGVNAEDICSLAVFLASDCNSFISGSPIYIDGGLMAHP</sequence>
<name>A0A382KIK0_9ZZZZ</name>
<dbReference type="InterPro" id="IPR036291">
    <property type="entry name" value="NAD(P)-bd_dom_sf"/>
</dbReference>
<dbReference type="Pfam" id="PF13561">
    <property type="entry name" value="adh_short_C2"/>
    <property type="match status" value="1"/>
</dbReference>
<evidence type="ECO:0000313" key="2">
    <source>
        <dbReference type="EMBL" id="SVC22531.1"/>
    </source>
</evidence>
<feature type="non-terminal residue" evidence="2">
    <location>
        <position position="1"/>
    </location>
</feature>
<comment type="similarity">
    <text evidence="1">Belongs to the short-chain dehydrogenases/reductases (SDR) family.</text>
</comment>
<proteinExistence type="inferred from homology"/>
<evidence type="ECO:0000256" key="1">
    <source>
        <dbReference type="ARBA" id="ARBA00006484"/>
    </source>
</evidence>
<dbReference type="EMBL" id="UINC01079996">
    <property type="protein sequence ID" value="SVC22531.1"/>
    <property type="molecule type" value="Genomic_DNA"/>
</dbReference>
<dbReference type="InterPro" id="IPR002347">
    <property type="entry name" value="SDR_fam"/>
</dbReference>
<gene>
    <name evidence="2" type="ORF">METZ01_LOCUS275385</name>
</gene>
<dbReference type="PRINTS" id="PR00080">
    <property type="entry name" value="SDRFAMILY"/>
</dbReference>
<evidence type="ECO:0008006" key="3">
    <source>
        <dbReference type="Google" id="ProtNLM"/>
    </source>
</evidence>
<dbReference type="PANTHER" id="PTHR42879">
    <property type="entry name" value="3-OXOACYL-(ACYL-CARRIER-PROTEIN) REDUCTASE"/>
    <property type="match status" value="1"/>
</dbReference>
<dbReference type="PRINTS" id="PR00081">
    <property type="entry name" value="GDHRDH"/>
</dbReference>
<accession>A0A382KIK0</accession>
<reference evidence="2" key="1">
    <citation type="submission" date="2018-05" db="EMBL/GenBank/DDBJ databases">
        <authorList>
            <person name="Lanie J.A."/>
            <person name="Ng W.-L."/>
            <person name="Kazmierczak K.M."/>
            <person name="Andrzejewski T.M."/>
            <person name="Davidsen T.M."/>
            <person name="Wayne K.J."/>
            <person name="Tettelin H."/>
            <person name="Glass J.I."/>
            <person name="Rusch D."/>
            <person name="Podicherti R."/>
            <person name="Tsui H.-C.T."/>
            <person name="Winkler M.E."/>
        </authorList>
    </citation>
    <scope>NUCLEOTIDE SEQUENCE</scope>
</reference>
<organism evidence="2">
    <name type="scientific">marine metagenome</name>
    <dbReference type="NCBI Taxonomy" id="408172"/>
    <lineage>
        <taxon>unclassified sequences</taxon>
        <taxon>metagenomes</taxon>
        <taxon>ecological metagenomes</taxon>
    </lineage>
</organism>
<dbReference type="AlphaFoldDB" id="A0A382KIK0"/>
<dbReference type="Gene3D" id="3.40.50.720">
    <property type="entry name" value="NAD(P)-binding Rossmann-like Domain"/>
    <property type="match status" value="1"/>
</dbReference>
<protein>
    <recommendedName>
        <fullName evidence="3">SDR family oxidoreductase</fullName>
    </recommendedName>
</protein>
<dbReference type="SUPFAM" id="SSF51735">
    <property type="entry name" value="NAD(P)-binding Rossmann-fold domains"/>
    <property type="match status" value="1"/>
</dbReference>